<dbReference type="AlphaFoldDB" id="A0A1C4ZS52"/>
<organism evidence="6 7">
    <name type="scientific">Micromonospora carbonacea</name>
    <dbReference type="NCBI Taxonomy" id="47853"/>
    <lineage>
        <taxon>Bacteria</taxon>
        <taxon>Bacillati</taxon>
        <taxon>Actinomycetota</taxon>
        <taxon>Actinomycetes</taxon>
        <taxon>Micromonosporales</taxon>
        <taxon>Micromonosporaceae</taxon>
        <taxon>Micromonospora</taxon>
    </lineage>
</organism>
<accession>A0A1C4ZS52</accession>
<evidence type="ECO:0000256" key="4">
    <source>
        <dbReference type="SAM" id="SignalP"/>
    </source>
</evidence>
<dbReference type="PANTHER" id="PTHR30024">
    <property type="entry name" value="ALIPHATIC SULFONATES-BINDING PROTEIN-RELATED"/>
    <property type="match status" value="1"/>
</dbReference>
<comment type="subcellular location">
    <subcellularLocation>
        <location evidence="1">Periplasm</location>
    </subcellularLocation>
</comment>
<dbReference type="SUPFAM" id="SSF53850">
    <property type="entry name" value="Periplasmic binding protein-like II"/>
    <property type="match status" value="1"/>
</dbReference>
<protein>
    <submittedName>
        <fullName evidence="6">ABC-type nitrate/sulfonate/bicarbonate transport system, substrate-binding protein</fullName>
    </submittedName>
</protein>
<feature type="domain" description="Solute-binding protein family 3/N-terminal" evidence="5">
    <location>
        <begin position="38"/>
        <end position="274"/>
    </location>
</feature>
<dbReference type="SMART" id="SM00062">
    <property type="entry name" value="PBPb"/>
    <property type="match status" value="1"/>
</dbReference>
<evidence type="ECO:0000256" key="2">
    <source>
        <dbReference type="ARBA" id="ARBA00010742"/>
    </source>
</evidence>
<keyword evidence="7" id="KW-1185">Reference proteome</keyword>
<sequence length="325" mass="33396">MLLAKKTAAALSGLLLIAAVTACSSDGAEGSDDSGKTSIRMTSLSLCNELSLYALDKGIFEKNGLDIELVSVQSGSAGIAAVQGGAADIAFVSPQGLLTAIDKGVDLKIISDSGETTKDSQGIIVNNSSGINGPADLQGRTIAVNDLGGTIVTLVNRWIEKATGQKSTAKFVALGFADIEPAVENGKVDAGAVTAADVQKITASGKGRAIGNPTWEGVGATPNALYAVTSSWLKQNQGSAERFVAAMQEAADAAKQPASNTDKFAIYAKYCKKPAEDLAAIPELAYSGYVDMAALDNAVKLFKEAKILTPDFDATAAVAEFARAR</sequence>
<evidence type="ECO:0000313" key="7">
    <source>
        <dbReference type="Proteomes" id="UP000183585"/>
    </source>
</evidence>
<feature type="signal peptide" evidence="4">
    <location>
        <begin position="1"/>
        <end position="24"/>
    </location>
</feature>
<comment type="similarity">
    <text evidence="2">Belongs to the bacterial solute-binding protein SsuA/TauA family.</text>
</comment>
<evidence type="ECO:0000256" key="3">
    <source>
        <dbReference type="ARBA" id="ARBA00022729"/>
    </source>
</evidence>
<dbReference type="InterPro" id="IPR001638">
    <property type="entry name" value="Solute-binding_3/MltF_N"/>
</dbReference>
<dbReference type="RefSeq" id="WP_074476176.1">
    <property type="nucleotide sequence ID" value="NZ_FMCT01000009.1"/>
</dbReference>
<dbReference type="PANTHER" id="PTHR30024:SF47">
    <property type="entry name" value="TAURINE-BINDING PERIPLASMIC PROTEIN"/>
    <property type="match status" value="1"/>
</dbReference>
<dbReference type="InterPro" id="IPR015168">
    <property type="entry name" value="SsuA/THI5"/>
</dbReference>
<gene>
    <name evidence="6" type="ORF">GA0070563_109174</name>
</gene>
<dbReference type="EMBL" id="FMCT01000009">
    <property type="protein sequence ID" value="SCF35594.1"/>
    <property type="molecule type" value="Genomic_DNA"/>
</dbReference>
<dbReference type="Proteomes" id="UP000183585">
    <property type="component" value="Unassembled WGS sequence"/>
</dbReference>
<name>A0A1C4ZS52_9ACTN</name>
<reference evidence="7" key="1">
    <citation type="submission" date="2016-06" db="EMBL/GenBank/DDBJ databases">
        <authorList>
            <person name="Varghese N."/>
            <person name="Submissions Spin"/>
        </authorList>
    </citation>
    <scope>NUCLEOTIDE SEQUENCE [LARGE SCALE GENOMIC DNA]</scope>
    <source>
        <strain evidence="7">DSM 43168</strain>
    </source>
</reference>
<dbReference type="Gene3D" id="3.40.190.10">
    <property type="entry name" value="Periplasmic binding protein-like II"/>
    <property type="match status" value="2"/>
</dbReference>
<evidence type="ECO:0000256" key="1">
    <source>
        <dbReference type="ARBA" id="ARBA00004418"/>
    </source>
</evidence>
<feature type="chain" id="PRO_5039033996" evidence="4">
    <location>
        <begin position="25"/>
        <end position="325"/>
    </location>
</feature>
<dbReference type="GO" id="GO:0042918">
    <property type="term" value="P:alkanesulfonate transmembrane transport"/>
    <property type="evidence" value="ECO:0007669"/>
    <property type="project" value="TreeGrafter"/>
</dbReference>
<evidence type="ECO:0000259" key="5">
    <source>
        <dbReference type="SMART" id="SM00062"/>
    </source>
</evidence>
<dbReference type="PROSITE" id="PS51257">
    <property type="entry name" value="PROKAR_LIPOPROTEIN"/>
    <property type="match status" value="1"/>
</dbReference>
<keyword evidence="3 4" id="KW-0732">Signal</keyword>
<evidence type="ECO:0000313" key="6">
    <source>
        <dbReference type="EMBL" id="SCF35594.1"/>
    </source>
</evidence>
<proteinExistence type="inferred from homology"/>
<dbReference type="GO" id="GO:0042597">
    <property type="term" value="C:periplasmic space"/>
    <property type="evidence" value="ECO:0007669"/>
    <property type="project" value="UniProtKB-SubCell"/>
</dbReference>
<dbReference type="Pfam" id="PF09084">
    <property type="entry name" value="NMT1"/>
    <property type="match status" value="1"/>
</dbReference>